<keyword evidence="1" id="KW-0732">Signal</keyword>
<name>A0A379DKT0_9PORP</name>
<dbReference type="Proteomes" id="UP000254263">
    <property type="component" value="Unassembled WGS sequence"/>
</dbReference>
<evidence type="ECO:0000256" key="1">
    <source>
        <dbReference type="SAM" id="SignalP"/>
    </source>
</evidence>
<reference evidence="2 3" key="1">
    <citation type="submission" date="2018-06" db="EMBL/GenBank/DDBJ databases">
        <authorList>
            <consortium name="Pathogen Informatics"/>
            <person name="Doyle S."/>
        </authorList>
    </citation>
    <scope>NUCLEOTIDE SEQUENCE [LARGE SCALE GENOMIC DNA]</scope>
    <source>
        <strain evidence="2 3">NCTC13100</strain>
    </source>
</reference>
<dbReference type="Pfam" id="PF14121">
    <property type="entry name" value="Porin_10"/>
    <property type="match status" value="1"/>
</dbReference>
<evidence type="ECO:0008006" key="4">
    <source>
        <dbReference type="Google" id="ProtNLM"/>
    </source>
</evidence>
<evidence type="ECO:0000313" key="3">
    <source>
        <dbReference type="Proteomes" id="UP000254263"/>
    </source>
</evidence>
<dbReference type="AlphaFoldDB" id="A0A379DKT0"/>
<accession>A0A379DKT0</accession>
<organism evidence="2 3">
    <name type="scientific">Porphyromonas macacae</name>
    <dbReference type="NCBI Taxonomy" id="28115"/>
    <lineage>
        <taxon>Bacteria</taxon>
        <taxon>Pseudomonadati</taxon>
        <taxon>Bacteroidota</taxon>
        <taxon>Bacteroidia</taxon>
        <taxon>Bacteroidales</taxon>
        <taxon>Porphyromonadaceae</taxon>
        <taxon>Porphyromonas</taxon>
    </lineage>
</organism>
<evidence type="ECO:0000313" key="2">
    <source>
        <dbReference type="EMBL" id="SUB78587.1"/>
    </source>
</evidence>
<feature type="chain" id="PRO_5017020687" description="Porin" evidence="1">
    <location>
        <begin position="28"/>
        <end position="701"/>
    </location>
</feature>
<gene>
    <name evidence="2" type="ORF">NCTC13100_01769</name>
</gene>
<feature type="signal peptide" evidence="1">
    <location>
        <begin position="1"/>
        <end position="27"/>
    </location>
</feature>
<protein>
    <recommendedName>
        <fullName evidence="4">Porin</fullName>
    </recommendedName>
</protein>
<proteinExistence type="predicted"/>
<sequence>MRFMKKSKYSIITALLLFMSSSIHTWAQQEKGRNHNVYSGSEISDTPEELLLVRGDKLKSYRILPNLAMPIRTQMADTVTTYFYRRQSAEGRSLGISYLGNLNSPWQSMLYFDRPMEREHFAYKQVLSRLLTTPETARFYNTKTPFTLLTYHRNWSVEEREEVFKGIFGINFGKRFNIGADFNYTMAHGFYNSQATENVNYRFFSNYRSDKYEAFGHFGNENFRITENGGISNDEYITDPEKFSKGKKDIKPSEIPVRFPSKMLWNSVRSGYAYFAHRYNLGYYKEAVIDSTLLNPRTQRLRGLYPEDPEIKPDSIEFVPVASIAHTFTYNRNFRRFISKTKANWQELYPEHFIDTKDENGNISILPNDTAALNEITNTLAISVREGFKKWVKFGLSAYVRLENRSISLISKEPASLFYNSVKEFDTYLGGSIERTQGKGFNFFANGEISVLGENIGNFRLNGEINTHFSLFKKQFSLMADAKLHNVKPGYFVKHHHGTFHWWDEDFTFERKLMLSATASLDSWGTFFQLKSGTLQNFIYYNNKGYPKQHSSVIEVAEGRIGHRFHWKNLNWELQGAYQISSNEEILPLSKITAYANIFGDFYIAGVLRTQIGMEGHYFSQFKAPYYEPAVMQFINQEEKSIGGKAPLLNAYLNIHLKQIHAFLKMYNIGELFFKPDRFTALHYPIDPMNFRLGIAVDFNK</sequence>
<dbReference type="InterPro" id="IPR025631">
    <property type="entry name" value="Porin_10"/>
</dbReference>
<dbReference type="EMBL" id="UGTI01000001">
    <property type="protein sequence ID" value="SUB78587.1"/>
    <property type="molecule type" value="Genomic_DNA"/>
</dbReference>